<organism evidence="2 3">
    <name type="scientific">Selenobaculum gibii</name>
    <dbReference type="NCBI Taxonomy" id="3054208"/>
    <lineage>
        <taxon>Bacteria</taxon>
        <taxon>Bacillati</taxon>
        <taxon>Bacillota</taxon>
        <taxon>Negativicutes</taxon>
        <taxon>Selenomonadales</taxon>
        <taxon>Selenomonadaceae</taxon>
        <taxon>Selenobaculum</taxon>
    </lineage>
</organism>
<dbReference type="Proteomes" id="UP001243623">
    <property type="component" value="Chromosome"/>
</dbReference>
<name>A0A9Y2AJ22_9FIRM</name>
<keyword evidence="3" id="KW-1185">Reference proteome</keyword>
<proteinExistence type="predicted"/>
<dbReference type="KEGG" id="sgbi:P3F81_10535"/>
<dbReference type="RefSeq" id="WP_147670105.1">
    <property type="nucleotide sequence ID" value="NZ_CP120678.1"/>
</dbReference>
<evidence type="ECO:0000313" key="3">
    <source>
        <dbReference type="Proteomes" id="UP001243623"/>
    </source>
</evidence>
<sequence>MRFFVKVVLALFISMTCISSTFAEASQHKNVKRADLVNVNEWKVSSADTGGTLLFSDSPEEAKEDGILYTDKVEGKTRLFYYHTNATNKPKKVVAVMENLMDDKVSIVVNRYALTGPSKDYLYVGKTAQKDFFDGKYMTYVHLKANQSKVIHPMMEQQKIDKDELVNGIFEFEAKTPIKVTVAIMPMNADPIEFLKTAKVLPRDKHGLRGTFTGMDRVIKSEREYDPKKDGIVSITLADGKIDQYRTGIDATDGSITENYGNYGILYKINIPTKGRASTNYYLSPRGGVYAGVIGVKDNVFNDMTVIETPSEKPFFGTEKKVDEIAYLGKYENRHPLWIEFSPPGASNLPVKLILAPVE</sequence>
<evidence type="ECO:0000313" key="2">
    <source>
        <dbReference type="EMBL" id="WIW70320.1"/>
    </source>
</evidence>
<accession>A0A9Y2AJ22</accession>
<dbReference type="AlphaFoldDB" id="A0A9Y2AJ22"/>
<dbReference type="EMBL" id="CP120678">
    <property type="protein sequence ID" value="WIW70320.1"/>
    <property type="molecule type" value="Genomic_DNA"/>
</dbReference>
<protein>
    <submittedName>
        <fullName evidence="2">Copper amine oxidase</fullName>
    </submittedName>
</protein>
<feature type="chain" id="PRO_5040977082" evidence="1">
    <location>
        <begin position="26"/>
        <end position="359"/>
    </location>
</feature>
<reference evidence="2" key="1">
    <citation type="submission" date="2023-03" db="EMBL/GenBank/DDBJ databases">
        <title>Selenobaculum gbiensis gen. nov. sp. nov., a new bacterium isolated from the gut microbiota of IBD patient.</title>
        <authorList>
            <person name="Yeo S."/>
            <person name="Park H."/>
            <person name="Huh C.S."/>
        </authorList>
    </citation>
    <scope>NUCLEOTIDE SEQUENCE</scope>
    <source>
        <strain evidence="2">ICN-92133</strain>
    </source>
</reference>
<evidence type="ECO:0000256" key="1">
    <source>
        <dbReference type="SAM" id="SignalP"/>
    </source>
</evidence>
<keyword evidence="1" id="KW-0732">Signal</keyword>
<gene>
    <name evidence="2" type="ORF">P3F81_10535</name>
</gene>
<feature type="signal peptide" evidence="1">
    <location>
        <begin position="1"/>
        <end position="25"/>
    </location>
</feature>